<dbReference type="EMBL" id="FNNZ01000003">
    <property type="protein sequence ID" value="SDW39030.1"/>
    <property type="molecule type" value="Genomic_DNA"/>
</dbReference>
<feature type="domain" description="Transglycosylase SLT" evidence="2">
    <location>
        <begin position="95"/>
        <end position="268"/>
    </location>
</feature>
<name>A0A1H2T5C4_THIRO</name>
<feature type="region of interest" description="Disordered" evidence="1">
    <location>
        <begin position="31"/>
        <end position="63"/>
    </location>
</feature>
<dbReference type="Proteomes" id="UP000198816">
    <property type="component" value="Unassembled WGS sequence"/>
</dbReference>
<evidence type="ECO:0000256" key="1">
    <source>
        <dbReference type="SAM" id="MobiDB-lite"/>
    </source>
</evidence>
<dbReference type="AlphaFoldDB" id="A0A1H2T5C4"/>
<accession>A0A1H2T5C4</accession>
<dbReference type="STRING" id="1058.SAMN05421783_103301"/>
<sequence length="270" mass="29926">MSVKGISAGFFEYVRRSWLSPSAGVGRIWRVGQGRSGGASRGESRRADAARRRSNRANSGVSAVDSVTAAGSTCLRRVGESTASHRGRLNTLTILGLAAALAGGCASAPSPPSKPLDACAIFKERPSWYKATKKAERKWGTPVAVQLAIIQAESSFRHDARPPGRVSSAYGYSQAIDGTWDWYREQTGHRRAKRTKFDHAVDFVGWYTDVSHRTLGISKWDGYSQYLAYHEGHRGFQRGTYRKKDWLVRVARRVDQQAKTYGAQLRSCRR</sequence>
<evidence type="ECO:0000313" key="4">
    <source>
        <dbReference type="Proteomes" id="UP000198816"/>
    </source>
</evidence>
<organism evidence="3 4">
    <name type="scientific">Thiocapsa roseopersicina</name>
    <dbReference type="NCBI Taxonomy" id="1058"/>
    <lineage>
        <taxon>Bacteria</taxon>
        <taxon>Pseudomonadati</taxon>
        <taxon>Pseudomonadota</taxon>
        <taxon>Gammaproteobacteria</taxon>
        <taxon>Chromatiales</taxon>
        <taxon>Chromatiaceae</taxon>
        <taxon>Thiocapsa</taxon>
    </lineage>
</organism>
<dbReference type="InterPro" id="IPR023346">
    <property type="entry name" value="Lysozyme-like_dom_sf"/>
</dbReference>
<protein>
    <recommendedName>
        <fullName evidence="2">Transglycosylase SLT domain-containing protein</fullName>
    </recommendedName>
</protein>
<dbReference type="CDD" id="cd00442">
    <property type="entry name" value="Lyz-like"/>
    <property type="match status" value="1"/>
</dbReference>
<evidence type="ECO:0000313" key="3">
    <source>
        <dbReference type="EMBL" id="SDW39030.1"/>
    </source>
</evidence>
<feature type="compositionally biased region" description="Basic and acidic residues" evidence="1">
    <location>
        <begin position="42"/>
        <end position="51"/>
    </location>
</feature>
<dbReference type="InterPro" id="IPR045795">
    <property type="entry name" value="SLT_4"/>
</dbReference>
<gene>
    <name evidence="3" type="ORF">SAMN05421783_103301</name>
</gene>
<proteinExistence type="predicted"/>
<dbReference type="Pfam" id="PF19489">
    <property type="entry name" value="SLT_4"/>
    <property type="match status" value="1"/>
</dbReference>
<keyword evidence="4" id="KW-1185">Reference proteome</keyword>
<reference evidence="4" key="1">
    <citation type="submission" date="2016-10" db="EMBL/GenBank/DDBJ databases">
        <authorList>
            <person name="Varghese N."/>
            <person name="Submissions S."/>
        </authorList>
    </citation>
    <scope>NUCLEOTIDE SEQUENCE [LARGE SCALE GENOMIC DNA]</scope>
    <source>
        <strain evidence="4">DSM 217</strain>
    </source>
</reference>
<dbReference type="RefSeq" id="WP_245731742.1">
    <property type="nucleotide sequence ID" value="NZ_FNNZ01000003.1"/>
</dbReference>
<evidence type="ECO:0000259" key="2">
    <source>
        <dbReference type="Pfam" id="PF19489"/>
    </source>
</evidence>
<dbReference type="SUPFAM" id="SSF53955">
    <property type="entry name" value="Lysozyme-like"/>
    <property type="match status" value="1"/>
</dbReference>
<dbReference type="Gene3D" id="1.10.530.10">
    <property type="match status" value="1"/>
</dbReference>